<dbReference type="OrthoDB" id="416253at2759"/>
<dbReference type="CDD" id="cd19071">
    <property type="entry name" value="AKR_AKR1-5-like"/>
    <property type="match status" value="1"/>
</dbReference>
<evidence type="ECO:0000313" key="9">
    <source>
        <dbReference type="Proteomes" id="UP000777438"/>
    </source>
</evidence>
<keyword evidence="2" id="KW-0560">Oxidoreductase</keyword>
<name>A0A9P8W2D1_9HYPO</name>
<dbReference type="PANTHER" id="PTHR43827">
    <property type="entry name" value="2,5-DIKETO-D-GLUCONIC ACID REDUCTASE"/>
    <property type="match status" value="1"/>
</dbReference>
<dbReference type="InterPro" id="IPR020471">
    <property type="entry name" value="AKR"/>
</dbReference>
<feature type="binding site" evidence="4">
    <location>
        <position position="137"/>
    </location>
    <ligand>
        <name>substrate</name>
    </ligand>
</feature>
<accession>A0A9P8W2D1</accession>
<evidence type="ECO:0000256" key="4">
    <source>
        <dbReference type="PIRSR" id="PIRSR000097-2"/>
    </source>
</evidence>
<feature type="site" description="Lowers pKa of active site Tyr" evidence="5">
    <location>
        <position position="89"/>
    </location>
</feature>
<protein>
    <submittedName>
        <fullName evidence="8">NADP-dependent oxidoreductase domain-containing protein</fullName>
    </submittedName>
</protein>
<dbReference type="SUPFAM" id="SSF51430">
    <property type="entry name" value="NAD(P)-linked oxidoreductase"/>
    <property type="match status" value="1"/>
</dbReference>
<evidence type="ECO:0000256" key="2">
    <source>
        <dbReference type="ARBA" id="ARBA00023002"/>
    </source>
</evidence>
<feature type="domain" description="NADP-dependent oxidoreductase" evidence="7">
    <location>
        <begin position="43"/>
        <end position="290"/>
    </location>
</feature>
<feature type="active site" description="Proton donor" evidence="3">
    <location>
        <position position="64"/>
    </location>
</feature>
<dbReference type="PIRSF" id="PIRSF000097">
    <property type="entry name" value="AKR"/>
    <property type="match status" value="1"/>
</dbReference>
<feature type="region of interest" description="Disordered" evidence="6">
    <location>
        <begin position="288"/>
        <end position="307"/>
    </location>
</feature>
<evidence type="ECO:0000256" key="3">
    <source>
        <dbReference type="PIRSR" id="PIRSR000097-1"/>
    </source>
</evidence>
<sequence>MSSSAATSSSNKLTFRGRISLPNSTTSMPRLGFGVYRIRGDSCVTACLEALDAGYRHIDTADLYRNSEQVRAAVLRSGLDREDVFLTTKVGGPNRKWRKPANAQEISQDAMYKSVRESIARLGGDGEDSYVDLLLIHIPGPSLQHRRALWKALERVHSEGRAKCIGVSNFGMQHLKEMQEYAAIWPPSVNQIELHPWCQQRELVAFCNLHNIVVQAYSPLATGARLDDATIGAVAKKHGISPAQVLVRYSLQKGWVPLPKSGQPDRIRDNSDVFRFEFDEEDMARMDGLDEGARGARFPANVSSEGK</sequence>
<dbReference type="PROSITE" id="PS00062">
    <property type="entry name" value="ALDOKETO_REDUCTASE_2"/>
    <property type="match status" value="1"/>
</dbReference>
<dbReference type="Proteomes" id="UP000777438">
    <property type="component" value="Unassembled WGS sequence"/>
</dbReference>
<dbReference type="InterPro" id="IPR036812">
    <property type="entry name" value="NAD(P)_OxRdtase_dom_sf"/>
</dbReference>
<dbReference type="PRINTS" id="PR00069">
    <property type="entry name" value="ALDKETRDTASE"/>
</dbReference>
<dbReference type="Gene3D" id="3.20.20.100">
    <property type="entry name" value="NADP-dependent oxidoreductase domain"/>
    <property type="match status" value="1"/>
</dbReference>
<dbReference type="PANTHER" id="PTHR43827:SF13">
    <property type="entry name" value="ALDO_KETO REDUCTASE FAMILY PROTEIN"/>
    <property type="match status" value="1"/>
</dbReference>
<organism evidence="8 9">
    <name type="scientific">Thelonectria olida</name>
    <dbReference type="NCBI Taxonomy" id="1576542"/>
    <lineage>
        <taxon>Eukaryota</taxon>
        <taxon>Fungi</taxon>
        <taxon>Dikarya</taxon>
        <taxon>Ascomycota</taxon>
        <taxon>Pezizomycotina</taxon>
        <taxon>Sordariomycetes</taxon>
        <taxon>Hypocreomycetidae</taxon>
        <taxon>Hypocreales</taxon>
        <taxon>Nectriaceae</taxon>
        <taxon>Thelonectria</taxon>
    </lineage>
</organism>
<keyword evidence="9" id="KW-1185">Reference proteome</keyword>
<dbReference type="AlphaFoldDB" id="A0A9P8W2D1"/>
<dbReference type="InterPro" id="IPR018170">
    <property type="entry name" value="Aldo/ket_reductase_CS"/>
</dbReference>
<proteinExistence type="inferred from homology"/>
<dbReference type="InterPro" id="IPR023210">
    <property type="entry name" value="NADP_OxRdtase_dom"/>
</dbReference>
<dbReference type="Pfam" id="PF00248">
    <property type="entry name" value="Aldo_ket_red"/>
    <property type="match status" value="1"/>
</dbReference>
<evidence type="ECO:0000256" key="5">
    <source>
        <dbReference type="PIRSR" id="PIRSR000097-3"/>
    </source>
</evidence>
<gene>
    <name evidence="8" type="ORF">B0T10DRAFT_562146</name>
</gene>
<evidence type="ECO:0000313" key="8">
    <source>
        <dbReference type="EMBL" id="KAH6888574.1"/>
    </source>
</evidence>
<dbReference type="EMBL" id="JAGPYM010000012">
    <property type="protein sequence ID" value="KAH6888574.1"/>
    <property type="molecule type" value="Genomic_DNA"/>
</dbReference>
<evidence type="ECO:0000256" key="1">
    <source>
        <dbReference type="ARBA" id="ARBA00007905"/>
    </source>
</evidence>
<evidence type="ECO:0000259" key="7">
    <source>
        <dbReference type="Pfam" id="PF00248"/>
    </source>
</evidence>
<reference evidence="8 9" key="1">
    <citation type="journal article" date="2021" name="Nat. Commun.">
        <title>Genetic determinants of endophytism in the Arabidopsis root mycobiome.</title>
        <authorList>
            <person name="Mesny F."/>
            <person name="Miyauchi S."/>
            <person name="Thiergart T."/>
            <person name="Pickel B."/>
            <person name="Atanasova L."/>
            <person name="Karlsson M."/>
            <person name="Huettel B."/>
            <person name="Barry K.W."/>
            <person name="Haridas S."/>
            <person name="Chen C."/>
            <person name="Bauer D."/>
            <person name="Andreopoulos W."/>
            <person name="Pangilinan J."/>
            <person name="LaButti K."/>
            <person name="Riley R."/>
            <person name="Lipzen A."/>
            <person name="Clum A."/>
            <person name="Drula E."/>
            <person name="Henrissat B."/>
            <person name="Kohler A."/>
            <person name="Grigoriev I.V."/>
            <person name="Martin F.M."/>
            <person name="Hacquard S."/>
        </authorList>
    </citation>
    <scope>NUCLEOTIDE SEQUENCE [LARGE SCALE GENOMIC DNA]</scope>
    <source>
        <strain evidence="8 9">MPI-CAGE-CH-0241</strain>
    </source>
</reference>
<dbReference type="FunFam" id="3.20.20.100:FF:000015">
    <property type="entry name" value="Oxidoreductase, aldo/keto reductase family"/>
    <property type="match status" value="1"/>
</dbReference>
<comment type="caution">
    <text evidence="8">The sequence shown here is derived from an EMBL/GenBank/DDBJ whole genome shotgun (WGS) entry which is preliminary data.</text>
</comment>
<comment type="similarity">
    <text evidence="1">Belongs to the aldo/keto reductase family.</text>
</comment>
<evidence type="ECO:0000256" key="6">
    <source>
        <dbReference type="SAM" id="MobiDB-lite"/>
    </source>
</evidence>
<dbReference type="GO" id="GO:0016491">
    <property type="term" value="F:oxidoreductase activity"/>
    <property type="evidence" value="ECO:0007669"/>
    <property type="project" value="UniProtKB-KW"/>
</dbReference>